<evidence type="ECO:0000256" key="2">
    <source>
        <dbReference type="ARBA" id="ARBA00022963"/>
    </source>
</evidence>
<evidence type="ECO:0000256" key="4">
    <source>
        <dbReference type="SAM" id="MobiDB-lite"/>
    </source>
</evidence>
<dbReference type="eggNOG" id="KOG2088">
    <property type="taxonomic scope" value="Eukaryota"/>
</dbReference>
<dbReference type="STRING" id="28377.ENSACAP00000020432"/>
<keyword evidence="3" id="KW-0443">Lipid metabolism</keyword>
<reference evidence="6" key="1">
    <citation type="submission" date="2009-12" db="EMBL/GenBank/DDBJ databases">
        <title>The Genome Sequence of Anolis carolinensis (Green Anole Lizard).</title>
        <authorList>
            <consortium name="The Genome Sequencing Platform"/>
            <person name="Di Palma F."/>
            <person name="Alfoldi J."/>
            <person name="Heiman D."/>
            <person name="Young S."/>
            <person name="Grabherr M."/>
            <person name="Johnson J."/>
            <person name="Lander E.S."/>
            <person name="Lindblad-Toh K."/>
        </authorList>
    </citation>
    <scope>NUCLEOTIDE SEQUENCE [LARGE SCALE GENOMIC DNA]</scope>
    <source>
        <strain evidence="6">JBL SC #1</strain>
    </source>
</reference>
<accession>H9GU09</accession>
<evidence type="ECO:0000256" key="5">
    <source>
        <dbReference type="SAM" id="Phobius"/>
    </source>
</evidence>
<dbReference type="PANTHER" id="PTHR45792">
    <property type="entry name" value="DIACYLGLYCEROL LIPASE HOMOLOG-RELATED"/>
    <property type="match status" value="1"/>
</dbReference>
<reference evidence="6" key="3">
    <citation type="submission" date="2025-09" db="UniProtKB">
        <authorList>
            <consortium name="Ensembl"/>
        </authorList>
    </citation>
    <scope>IDENTIFICATION</scope>
</reference>
<keyword evidence="1" id="KW-0378">Hydrolase</keyword>
<protein>
    <submittedName>
        <fullName evidence="6">Uncharacterized protein</fullName>
    </submittedName>
</protein>
<dbReference type="InParanoid" id="H9GU09"/>
<keyword evidence="2" id="KW-0442">Lipid degradation</keyword>
<feature type="region of interest" description="Disordered" evidence="4">
    <location>
        <begin position="85"/>
        <end position="114"/>
    </location>
</feature>
<proteinExistence type="predicted"/>
<dbReference type="Ensembl" id="ENSACAT00000022720.3">
    <property type="protein sequence ID" value="ENSACAP00000020432.3"/>
    <property type="gene ID" value="ENSACAG00000024409.3"/>
</dbReference>
<evidence type="ECO:0000256" key="1">
    <source>
        <dbReference type="ARBA" id="ARBA00022801"/>
    </source>
</evidence>
<keyword evidence="5" id="KW-0472">Membrane</keyword>
<evidence type="ECO:0000313" key="7">
    <source>
        <dbReference type="Proteomes" id="UP000001646"/>
    </source>
</evidence>
<dbReference type="Bgee" id="ENSACAG00000024409">
    <property type="expression patterns" value="Expressed in ovary and 10 other cell types or tissues"/>
</dbReference>
<evidence type="ECO:0000313" key="6">
    <source>
        <dbReference type="Ensembl" id="ENSACAP00000020432.3"/>
    </source>
</evidence>
<dbReference type="Proteomes" id="UP000001646">
    <property type="component" value="Unplaced"/>
</dbReference>
<evidence type="ECO:0000256" key="3">
    <source>
        <dbReference type="ARBA" id="ARBA00023098"/>
    </source>
</evidence>
<dbReference type="HOGENOM" id="CLU_1045673_0_0_1"/>
<organism evidence="6 7">
    <name type="scientific">Anolis carolinensis</name>
    <name type="common">Green anole</name>
    <name type="synonym">American chameleon</name>
    <dbReference type="NCBI Taxonomy" id="28377"/>
    <lineage>
        <taxon>Eukaryota</taxon>
        <taxon>Metazoa</taxon>
        <taxon>Chordata</taxon>
        <taxon>Craniata</taxon>
        <taxon>Vertebrata</taxon>
        <taxon>Euteleostomi</taxon>
        <taxon>Lepidosauria</taxon>
        <taxon>Squamata</taxon>
        <taxon>Bifurcata</taxon>
        <taxon>Unidentata</taxon>
        <taxon>Episquamata</taxon>
        <taxon>Toxicofera</taxon>
        <taxon>Iguania</taxon>
        <taxon>Dactyloidae</taxon>
        <taxon>Anolis</taxon>
    </lineage>
</organism>
<dbReference type="PANTHER" id="PTHR45792:SF2">
    <property type="entry name" value="DIACYLGLYCEROL LIPASE-BETA"/>
    <property type="match status" value="1"/>
</dbReference>
<dbReference type="AlphaFoldDB" id="H9GU09"/>
<feature type="transmembrane region" description="Helical" evidence="5">
    <location>
        <begin position="20"/>
        <end position="42"/>
    </location>
</feature>
<dbReference type="GeneTree" id="ENSGT00940000171519"/>
<dbReference type="InterPro" id="IPR052214">
    <property type="entry name" value="DAG_Lipase-Related"/>
</dbReference>
<dbReference type="GO" id="GO:0016042">
    <property type="term" value="P:lipid catabolic process"/>
    <property type="evidence" value="ECO:0007669"/>
    <property type="project" value="UniProtKB-KW"/>
</dbReference>
<reference evidence="6" key="2">
    <citation type="submission" date="2025-08" db="UniProtKB">
        <authorList>
            <consortium name="Ensembl"/>
        </authorList>
    </citation>
    <scope>IDENTIFICATION</scope>
</reference>
<keyword evidence="5" id="KW-1133">Transmembrane helix</keyword>
<sequence length="114" mass="12454">MPGMVMFGRRWAIGSDDFVFPGAFELFIRLIWWIGILVLYSIHKGQFNCDGGGLLHSYLLVLLILLAAVICALSSILYISMKGESASNGGEGKENKNAILTPKKWRGGVPVCPP</sequence>
<name>H9GU09_ANOCA</name>
<feature type="transmembrane region" description="Helical" evidence="5">
    <location>
        <begin position="54"/>
        <end position="79"/>
    </location>
</feature>
<keyword evidence="5" id="KW-0812">Transmembrane</keyword>
<keyword evidence="7" id="KW-1185">Reference proteome</keyword>
<dbReference type="GO" id="GO:0016787">
    <property type="term" value="F:hydrolase activity"/>
    <property type="evidence" value="ECO:0007669"/>
    <property type="project" value="UniProtKB-KW"/>
</dbReference>